<dbReference type="InterPro" id="IPR013324">
    <property type="entry name" value="RNA_pol_sigma_r3/r4-like"/>
</dbReference>
<dbReference type="HOGENOM" id="CLU_047691_3_1_9"/>
<sequence length="164" mass="19160">MQQPMTRPGNHVIRSYEIYANMLFRIALVHLGSRQDAEEATQDTFIKLMEKAPAFKDDEHQKAWLIRVITNHCNNLLGRGWRKREVKLEGIEPVTADNPEDMAVMQLVLALPVKYKTVIHLYYYEDYPIQEISRILRISESAVKMRLKRGRQLLKLELEGAEPE</sequence>
<evidence type="ECO:0000256" key="4">
    <source>
        <dbReference type="ARBA" id="ARBA00023163"/>
    </source>
</evidence>
<dbReference type="SUPFAM" id="SSF88659">
    <property type="entry name" value="Sigma3 and sigma4 domains of RNA polymerase sigma factors"/>
    <property type="match status" value="1"/>
</dbReference>
<evidence type="ECO:0000256" key="1">
    <source>
        <dbReference type="ARBA" id="ARBA00010641"/>
    </source>
</evidence>
<feature type="domain" description="RNA polymerase sigma-70 region 2" evidence="5">
    <location>
        <begin position="16"/>
        <end position="82"/>
    </location>
</feature>
<dbReference type="RefSeq" id="WP_042212456.1">
    <property type="nucleotide sequence ID" value="NZ_CP009285.1"/>
</dbReference>
<dbReference type="InterPro" id="IPR036388">
    <property type="entry name" value="WH-like_DNA-bd_sf"/>
</dbReference>
<dbReference type="Proteomes" id="UP000029518">
    <property type="component" value="Chromosome"/>
</dbReference>
<keyword evidence="2" id="KW-0805">Transcription regulation</keyword>
<dbReference type="GO" id="GO:0016987">
    <property type="term" value="F:sigma factor activity"/>
    <property type="evidence" value="ECO:0007669"/>
    <property type="project" value="UniProtKB-KW"/>
</dbReference>
<dbReference type="OrthoDB" id="9794508at2"/>
<comment type="similarity">
    <text evidence="1">Belongs to the sigma-70 factor family. ECF subfamily.</text>
</comment>
<proteinExistence type="inferred from homology"/>
<dbReference type="InterPro" id="IPR013325">
    <property type="entry name" value="RNA_pol_sigma_r2"/>
</dbReference>
<dbReference type="InterPro" id="IPR014284">
    <property type="entry name" value="RNA_pol_sigma-70_dom"/>
</dbReference>
<name>A0A089MN90_PAEBO</name>
<keyword evidence="8" id="KW-1185">Reference proteome</keyword>
<gene>
    <name evidence="7" type="ORF">PBOR_14330</name>
</gene>
<dbReference type="SUPFAM" id="SSF88946">
    <property type="entry name" value="Sigma2 domain of RNA polymerase sigma factors"/>
    <property type="match status" value="1"/>
</dbReference>
<dbReference type="Gene3D" id="1.10.10.10">
    <property type="entry name" value="Winged helix-like DNA-binding domain superfamily/Winged helix DNA-binding domain"/>
    <property type="match status" value="1"/>
</dbReference>
<dbReference type="InterPro" id="IPR013249">
    <property type="entry name" value="RNA_pol_sigma70_r4_t2"/>
</dbReference>
<dbReference type="InterPro" id="IPR039425">
    <property type="entry name" value="RNA_pol_sigma-70-like"/>
</dbReference>
<dbReference type="EMBL" id="CP009285">
    <property type="protein sequence ID" value="AIQ57974.1"/>
    <property type="molecule type" value="Genomic_DNA"/>
</dbReference>
<dbReference type="PANTHER" id="PTHR43133:SF51">
    <property type="entry name" value="RNA POLYMERASE SIGMA FACTOR"/>
    <property type="match status" value="1"/>
</dbReference>
<organism evidence="7 8">
    <name type="scientific">Paenibacillus borealis</name>
    <dbReference type="NCBI Taxonomy" id="160799"/>
    <lineage>
        <taxon>Bacteria</taxon>
        <taxon>Bacillati</taxon>
        <taxon>Bacillota</taxon>
        <taxon>Bacilli</taxon>
        <taxon>Bacillales</taxon>
        <taxon>Paenibacillaceae</taxon>
        <taxon>Paenibacillus</taxon>
    </lineage>
</organism>
<keyword evidence="3" id="KW-0731">Sigma factor</keyword>
<evidence type="ECO:0000256" key="3">
    <source>
        <dbReference type="ARBA" id="ARBA00023082"/>
    </source>
</evidence>
<reference evidence="7" key="1">
    <citation type="submission" date="2014-08" db="EMBL/GenBank/DDBJ databases">
        <title>Comparative genomics of the Paenibacillus odorifer group.</title>
        <authorList>
            <person name="den Bakker H.C."/>
            <person name="Tsai Y.-C.Y.-C."/>
            <person name="Martin N."/>
            <person name="Korlach J."/>
            <person name="Wiedmann M."/>
        </authorList>
    </citation>
    <scope>NUCLEOTIDE SEQUENCE [LARGE SCALE GENOMIC DNA]</scope>
    <source>
        <strain evidence="7">DSM 13188</strain>
    </source>
</reference>
<evidence type="ECO:0000313" key="8">
    <source>
        <dbReference type="Proteomes" id="UP000029518"/>
    </source>
</evidence>
<dbReference type="KEGG" id="pbd:PBOR_14330"/>
<dbReference type="CDD" id="cd06171">
    <property type="entry name" value="Sigma70_r4"/>
    <property type="match status" value="1"/>
</dbReference>
<dbReference type="PANTHER" id="PTHR43133">
    <property type="entry name" value="RNA POLYMERASE ECF-TYPE SIGMA FACTO"/>
    <property type="match status" value="1"/>
</dbReference>
<protein>
    <submittedName>
        <fullName evidence="7">RNA polymerase subunit sigma-24</fullName>
    </submittedName>
</protein>
<evidence type="ECO:0000313" key="7">
    <source>
        <dbReference type="EMBL" id="AIQ57974.1"/>
    </source>
</evidence>
<dbReference type="GO" id="GO:0003677">
    <property type="term" value="F:DNA binding"/>
    <property type="evidence" value="ECO:0007669"/>
    <property type="project" value="InterPro"/>
</dbReference>
<dbReference type="NCBIfam" id="TIGR02937">
    <property type="entry name" value="sigma70-ECF"/>
    <property type="match status" value="1"/>
</dbReference>
<evidence type="ECO:0000259" key="6">
    <source>
        <dbReference type="Pfam" id="PF08281"/>
    </source>
</evidence>
<dbReference type="Pfam" id="PF08281">
    <property type="entry name" value="Sigma70_r4_2"/>
    <property type="match status" value="1"/>
</dbReference>
<dbReference type="InterPro" id="IPR007627">
    <property type="entry name" value="RNA_pol_sigma70_r2"/>
</dbReference>
<evidence type="ECO:0000256" key="2">
    <source>
        <dbReference type="ARBA" id="ARBA00023015"/>
    </source>
</evidence>
<feature type="domain" description="RNA polymerase sigma factor 70 region 4 type 2" evidence="6">
    <location>
        <begin position="102"/>
        <end position="154"/>
    </location>
</feature>
<evidence type="ECO:0000259" key="5">
    <source>
        <dbReference type="Pfam" id="PF04542"/>
    </source>
</evidence>
<dbReference type="Gene3D" id="1.10.1740.10">
    <property type="match status" value="1"/>
</dbReference>
<accession>A0A089MN90</accession>
<dbReference type="Pfam" id="PF04542">
    <property type="entry name" value="Sigma70_r2"/>
    <property type="match status" value="1"/>
</dbReference>
<dbReference type="AlphaFoldDB" id="A0A089MN90"/>
<dbReference type="GO" id="GO:0006352">
    <property type="term" value="P:DNA-templated transcription initiation"/>
    <property type="evidence" value="ECO:0007669"/>
    <property type="project" value="InterPro"/>
</dbReference>
<keyword evidence="4" id="KW-0804">Transcription</keyword>